<gene>
    <name evidence="2" type="ORF">QTH91_22875</name>
</gene>
<sequence>MNKNWDTPPGGDFAAYVERLTARSERAVLSPVVQPSQEFDPGDDENDQQQASRSDGASAQFGRTLSPGQMPPQKSLTSGLTAALGALRESLERSARNAQQRKKP</sequence>
<feature type="region of interest" description="Disordered" evidence="1">
    <location>
        <begin position="27"/>
        <end position="104"/>
    </location>
</feature>
<feature type="compositionally biased region" description="Low complexity" evidence="1">
    <location>
        <begin position="75"/>
        <end position="87"/>
    </location>
</feature>
<reference evidence="2" key="1">
    <citation type="submission" date="2023-06" db="EMBL/GenBank/DDBJ databases">
        <authorList>
            <person name="Jiang Y."/>
            <person name="Liu Q."/>
        </authorList>
    </citation>
    <scope>NUCLEOTIDE SEQUENCE</scope>
    <source>
        <strain evidence="2">CGMCC 1.12089</strain>
    </source>
</reference>
<name>A0ABT7NHB2_9BURK</name>
<comment type="caution">
    <text evidence="2">The sequence shown here is derived from an EMBL/GenBank/DDBJ whole genome shotgun (WGS) entry which is preliminary data.</text>
</comment>
<protein>
    <submittedName>
        <fullName evidence="2">Uncharacterized protein</fullName>
    </submittedName>
</protein>
<evidence type="ECO:0000313" key="2">
    <source>
        <dbReference type="EMBL" id="MDM0047353.1"/>
    </source>
</evidence>
<keyword evidence="3" id="KW-1185">Reference proteome</keyword>
<dbReference type="RefSeq" id="WP_286662476.1">
    <property type="nucleotide sequence ID" value="NZ_JASZYV010000007.1"/>
</dbReference>
<feature type="compositionally biased region" description="Polar residues" evidence="1">
    <location>
        <begin position="48"/>
        <end position="67"/>
    </location>
</feature>
<dbReference type="EMBL" id="JASZYV010000007">
    <property type="protein sequence ID" value="MDM0047353.1"/>
    <property type="molecule type" value="Genomic_DNA"/>
</dbReference>
<accession>A0ABT7NHB2</accession>
<dbReference type="Proteomes" id="UP001174908">
    <property type="component" value="Unassembled WGS sequence"/>
</dbReference>
<proteinExistence type="predicted"/>
<evidence type="ECO:0000256" key="1">
    <source>
        <dbReference type="SAM" id="MobiDB-lite"/>
    </source>
</evidence>
<organism evidence="2 3">
    <name type="scientific">Variovorax dokdonensis</name>
    <dbReference type="NCBI Taxonomy" id="344883"/>
    <lineage>
        <taxon>Bacteria</taxon>
        <taxon>Pseudomonadati</taxon>
        <taxon>Pseudomonadota</taxon>
        <taxon>Betaproteobacteria</taxon>
        <taxon>Burkholderiales</taxon>
        <taxon>Comamonadaceae</taxon>
        <taxon>Variovorax</taxon>
    </lineage>
</organism>
<evidence type="ECO:0000313" key="3">
    <source>
        <dbReference type="Proteomes" id="UP001174908"/>
    </source>
</evidence>